<dbReference type="GO" id="GO:0006412">
    <property type="term" value="P:translation"/>
    <property type="evidence" value="ECO:0007669"/>
    <property type="project" value="InterPro"/>
</dbReference>
<feature type="region of interest" description="Disordered" evidence="9">
    <location>
        <begin position="189"/>
        <end position="211"/>
    </location>
</feature>
<keyword evidence="6" id="KW-0687">Ribonucleoprotein</keyword>
<dbReference type="SMART" id="SM01374">
    <property type="entry name" value="Ribosomal_L14"/>
    <property type="match status" value="1"/>
</dbReference>
<accession>A0A8P0PRZ4</accession>
<evidence type="ECO:0000313" key="11">
    <source>
        <dbReference type="Ensembl" id="ENSCAFP00030015536.1"/>
    </source>
</evidence>
<dbReference type="Ensembl" id="ENSCAFT00030017789.1">
    <property type="protein sequence ID" value="ENSCAFP00030015536.1"/>
    <property type="gene ID" value="ENSCAFG00030009618.1"/>
</dbReference>
<evidence type="ECO:0000256" key="3">
    <source>
        <dbReference type="ARBA" id="ARBA00022946"/>
    </source>
</evidence>
<dbReference type="FunFam" id="2.40.150.20:FF:000004">
    <property type="entry name" value="39S ribosomal protein L14, mitochondrial"/>
    <property type="match status" value="1"/>
</dbReference>
<dbReference type="Ensembl" id="ENSCAFT00000105610.1">
    <property type="protein sequence ID" value="ENSCAFP00000075196.1"/>
    <property type="gene ID" value="ENSCAFG00000031182.3"/>
</dbReference>
<evidence type="ECO:0000256" key="7">
    <source>
        <dbReference type="ARBA" id="ARBA00040118"/>
    </source>
</evidence>
<keyword evidence="5" id="KW-0496">Mitochondrion</keyword>
<accession>A0A8C0MVN2</accession>
<dbReference type="Proteomes" id="UP000002254">
    <property type="component" value="Chromosome 12"/>
</dbReference>
<dbReference type="PANTHER" id="PTHR21037">
    <property type="entry name" value="39S RIBOSOMAL PROTEIN L14, MITOCHONDRIAL"/>
    <property type="match status" value="1"/>
</dbReference>
<name>A0A8C0MVN2_CANLF</name>
<feature type="region of interest" description="Disordered" evidence="9">
    <location>
        <begin position="265"/>
        <end position="345"/>
    </location>
</feature>
<evidence type="ECO:0000256" key="8">
    <source>
        <dbReference type="ARBA" id="ARBA00042938"/>
    </source>
</evidence>
<comment type="similarity">
    <text evidence="2">Belongs to the universal ribosomal protein uL14 family.</text>
</comment>
<dbReference type="SUPFAM" id="SSF50193">
    <property type="entry name" value="Ribosomal protein L14"/>
    <property type="match status" value="1"/>
</dbReference>
<reference evidence="11" key="2">
    <citation type="submission" date="2019-03" db="EMBL/GenBank/DDBJ databases">
        <authorList>
            <person name="Warren W.C."/>
            <person name="Johnson G.S."/>
        </authorList>
    </citation>
    <scope>NUCLEOTIDE SEQUENCE [LARGE SCALE GENOMIC DNA]</scope>
    <source>
        <strain evidence="11">Basenji</strain>
    </source>
</reference>
<keyword evidence="3" id="KW-0809">Transit peptide</keyword>
<evidence type="ECO:0000256" key="2">
    <source>
        <dbReference type="ARBA" id="ARBA00010745"/>
    </source>
</evidence>
<dbReference type="Proteomes" id="UP000694429">
    <property type="component" value="Chromosome 12"/>
</dbReference>
<dbReference type="PANTHER" id="PTHR21037:SF3">
    <property type="entry name" value="LARGE RIBOSOMAL SUBUNIT PROTEIN UL14M"/>
    <property type="match status" value="1"/>
</dbReference>
<evidence type="ECO:0000256" key="6">
    <source>
        <dbReference type="ARBA" id="ARBA00023274"/>
    </source>
</evidence>
<gene>
    <name evidence="10" type="primary">MRPL14</name>
</gene>
<comment type="subcellular location">
    <subcellularLocation>
        <location evidence="1">Mitochondrion</location>
    </subcellularLocation>
</comment>
<dbReference type="GO" id="GO:0003735">
    <property type="term" value="F:structural constituent of ribosome"/>
    <property type="evidence" value="ECO:0007669"/>
    <property type="project" value="InterPro"/>
</dbReference>
<dbReference type="InterPro" id="IPR036853">
    <property type="entry name" value="Ribosomal_uL14_sf"/>
</dbReference>
<feature type="compositionally biased region" description="Basic residues" evidence="9">
    <location>
        <begin position="279"/>
        <end position="300"/>
    </location>
</feature>
<dbReference type="HAMAP" id="MF_01367">
    <property type="entry name" value="Ribosomal_uL14"/>
    <property type="match status" value="1"/>
</dbReference>
<feature type="compositionally biased region" description="Gly residues" evidence="9">
    <location>
        <begin position="241"/>
        <end position="250"/>
    </location>
</feature>
<organism evidence="11 13">
    <name type="scientific">Canis lupus familiaris</name>
    <name type="common">Dog</name>
    <name type="synonym">Canis familiaris</name>
    <dbReference type="NCBI Taxonomy" id="9615"/>
    <lineage>
        <taxon>Eukaryota</taxon>
        <taxon>Metazoa</taxon>
        <taxon>Chordata</taxon>
        <taxon>Craniata</taxon>
        <taxon>Vertebrata</taxon>
        <taxon>Euteleostomi</taxon>
        <taxon>Mammalia</taxon>
        <taxon>Eutheria</taxon>
        <taxon>Laurasiatheria</taxon>
        <taxon>Carnivora</taxon>
        <taxon>Caniformia</taxon>
        <taxon>Canidae</taxon>
        <taxon>Canis</taxon>
    </lineage>
</organism>
<evidence type="ECO:0000256" key="1">
    <source>
        <dbReference type="ARBA" id="ARBA00004173"/>
    </source>
</evidence>
<evidence type="ECO:0000256" key="9">
    <source>
        <dbReference type="SAM" id="MobiDB-lite"/>
    </source>
</evidence>
<dbReference type="CDD" id="cd00337">
    <property type="entry name" value="Ribosomal_uL14"/>
    <property type="match status" value="1"/>
</dbReference>
<proteinExistence type="inferred from homology"/>
<feature type="compositionally biased region" description="Basic and acidic residues" evidence="9">
    <location>
        <begin position="64"/>
        <end position="74"/>
    </location>
</feature>
<keyword evidence="4" id="KW-0689">Ribosomal protein</keyword>
<reference evidence="10 12" key="1">
    <citation type="journal article" date="2005" name="Nature">
        <title>Genome sequence, comparative analysis and haplotype structure of the domestic dog.</title>
        <authorList>
            <consortium name="Broad Sequencing Platform"/>
            <person name="Lindblad-Toh K."/>
            <person name="Wade C.M."/>
            <person name="Mikkelsen T.S."/>
            <person name="Karlsson E.K."/>
            <person name="Jaffe D.B."/>
            <person name="Kamal M."/>
            <person name="Clamp M."/>
            <person name="Chang J.L."/>
            <person name="Kulbokas E.J. III"/>
            <person name="Zody M.C."/>
            <person name="Mauceli E."/>
            <person name="Xie X."/>
            <person name="Breen M."/>
            <person name="Wayne R.K."/>
            <person name="Ostrander E.A."/>
            <person name="Ponting C.P."/>
            <person name="Galibert F."/>
            <person name="Smith D.R."/>
            <person name="DeJong P.J."/>
            <person name="Kirkness E."/>
            <person name="Alvarez P."/>
            <person name="Biagi T."/>
            <person name="Brockman W."/>
            <person name="Butler J."/>
            <person name="Chin C.W."/>
            <person name="Cook A."/>
            <person name="Cuff J."/>
            <person name="Daly M.J."/>
            <person name="DeCaprio D."/>
            <person name="Gnerre S."/>
            <person name="Grabherr M."/>
            <person name="Kellis M."/>
            <person name="Kleber M."/>
            <person name="Bardeleben C."/>
            <person name="Goodstadt L."/>
            <person name="Heger A."/>
            <person name="Hitte C."/>
            <person name="Kim L."/>
            <person name="Koepfli K.P."/>
            <person name="Parker H.G."/>
            <person name="Pollinger J.P."/>
            <person name="Searle S.M."/>
            <person name="Sutter N.B."/>
            <person name="Thomas R."/>
            <person name="Webber C."/>
            <person name="Baldwin J."/>
            <person name="Abebe A."/>
            <person name="Abouelleil A."/>
            <person name="Aftuck L."/>
            <person name="Ait-Zahra M."/>
            <person name="Aldredge T."/>
            <person name="Allen N."/>
            <person name="An P."/>
            <person name="Anderson S."/>
            <person name="Antoine C."/>
            <person name="Arachchi H."/>
            <person name="Aslam A."/>
            <person name="Ayotte L."/>
            <person name="Bachantsang P."/>
            <person name="Barry A."/>
            <person name="Bayul T."/>
            <person name="Benamara M."/>
            <person name="Berlin A."/>
            <person name="Bessette D."/>
            <person name="Blitshteyn B."/>
            <person name="Bloom T."/>
            <person name="Blye J."/>
            <person name="Boguslavskiy L."/>
            <person name="Bonnet C."/>
            <person name="Boukhgalter B."/>
            <person name="Brown A."/>
            <person name="Cahill P."/>
            <person name="Calixte N."/>
            <person name="Camarata J."/>
            <person name="Cheshatsang Y."/>
            <person name="Chu J."/>
            <person name="Citroen M."/>
            <person name="Collymore A."/>
            <person name="Cooke P."/>
            <person name="Dawoe T."/>
            <person name="Daza R."/>
            <person name="Decktor K."/>
            <person name="DeGray S."/>
            <person name="Dhargay N."/>
            <person name="Dooley K."/>
            <person name="Dooley K."/>
            <person name="Dorje P."/>
            <person name="Dorjee K."/>
            <person name="Dorris L."/>
            <person name="Duffey N."/>
            <person name="Dupes A."/>
            <person name="Egbiremolen O."/>
            <person name="Elong R."/>
            <person name="Falk J."/>
            <person name="Farina A."/>
            <person name="Faro S."/>
            <person name="Ferguson D."/>
            <person name="Ferreira P."/>
            <person name="Fisher S."/>
            <person name="FitzGerald M."/>
            <person name="Foley K."/>
            <person name="Foley C."/>
            <person name="Franke A."/>
            <person name="Friedrich D."/>
            <person name="Gage D."/>
            <person name="Garber M."/>
            <person name="Gearin G."/>
            <person name="Giannoukos G."/>
            <person name="Goode T."/>
            <person name="Goyette A."/>
            <person name="Graham J."/>
            <person name="Grandbois E."/>
            <person name="Gyaltsen K."/>
            <person name="Hafez N."/>
            <person name="Hagopian D."/>
            <person name="Hagos B."/>
            <person name="Hall J."/>
            <person name="Healy C."/>
            <person name="Hegarty R."/>
            <person name="Honan T."/>
            <person name="Horn A."/>
            <person name="Houde N."/>
            <person name="Hughes L."/>
            <person name="Hunnicutt L."/>
            <person name="Husby M."/>
            <person name="Jester B."/>
            <person name="Jones C."/>
            <person name="Kamat A."/>
            <person name="Kanga B."/>
            <person name="Kells C."/>
            <person name="Khazanovich D."/>
            <person name="Kieu A.C."/>
            <person name="Kisner P."/>
            <person name="Kumar M."/>
            <person name="Lance K."/>
            <person name="Landers T."/>
            <person name="Lara M."/>
            <person name="Lee W."/>
            <person name="Leger J.P."/>
            <person name="Lennon N."/>
            <person name="Leuper L."/>
            <person name="LeVine S."/>
            <person name="Liu J."/>
            <person name="Liu X."/>
            <person name="Lokyitsang Y."/>
            <person name="Lokyitsang T."/>
            <person name="Lui A."/>
            <person name="Macdonald J."/>
            <person name="Major J."/>
            <person name="Marabella R."/>
            <person name="Maru K."/>
            <person name="Matthews C."/>
            <person name="McDonough S."/>
            <person name="Mehta T."/>
            <person name="Meldrim J."/>
            <person name="Melnikov A."/>
            <person name="Meneus L."/>
            <person name="Mihalev A."/>
            <person name="Mihova T."/>
            <person name="Miller K."/>
            <person name="Mittelman R."/>
            <person name="Mlenga V."/>
            <person name="Mulrain L."/>
            <person name="Munson G."/>
            <person name="Navidi A."/>
            <person name="Naylor J."/>
            <person name="Nguyen T."/>
            <person name="Nguyen N."/>
            <person name="Nguyen C."/>
            <person name="Nguyen T."/>
            <person name="Nicol R."/>
            <person name="Norbu N."/>
            <person name="Norbu C."/>
            <person name="Novod N."/>
            <person name="Nyima T."/>
            <person name="Olandt P."/>
            <person name="O'Neill B."/>
            <person name="O'Neill K."/>
            <person name="Osman S."/>
            <person name="Oyono L."/>
            <person name="Patti C."/>
            <person name="Perrin D."/>
            <person name="Phunkhang P."/>
            <person name="Pierre F."/>
            <person name="Priest M."/>
            <person name="Rachupka A."/>
            <person name="Raghuraman S."/>
            <person name="Rameau R."/>
            <person name="Ray V."/>
            <person name="Raymond C."/>
            <person name="Rege F."/>
            <person name="Rise C."/>
            <person name="Rogers J."/>
            <person name="Rogov P."/>
            <person name="Sahalie J."/>
            <person name="Settipalli S."/>
            <person name="Sharpe T."/>
            <person name="Shea T."/>
            <person name="Sheehan M."/>
            <person name="Sherpa N."/>
            <person name="Shi J."/>
            <person name="Shih D."/>
            <person name="Sloan J."/>
            <person name="Smith C."/>
            <person name="Sparrow T."/>
            <person name="Stalker J."/>
            <person name="Stange-Thomann N."/>
            <person name="Stavropoulos S."/>
            <person name="Stone C."/>
            <person name="Stone S."/>
            <person name="Sykes S."/>
            <person name="Tchuinga P."/>
            <person name="Tenzing P."/>
            <person name="Tesfaye S."/>
            <person name="Thoulutsang D."/>
            <person name="Thoulutsang Y."/>
            <person name="Topham K."/>
            <person name="Topping I."/>
            <person name="Tsamla T."/>
            <person name="Vassiliev H."/>
            <person name="Venkataraman V."/>
            <person name="Vo A."/>
            <person name="Wangchuk T."/>
            <person name="Wangdi T."/>
            <person name="Weiand M."/>
            <person name="Wilkinson J."/>
            <person name="Wilson A."/>
            <person name="Yadav S."/>
            <person name="Yang S."/>
            <person name="Yang X."/>
            <person name="Young G."/>
            <person name="Yu Q."/>
            <person name="Zainoun J."/>
            <person name="Zembek L."/>
            <person name="Zimmer A."/>
            <person name="Lander E.S."/>
        </authorList>
    </citation>
    <scope>NUCLEOTIDE SEQUENCE [LARGE SCALE GENOMIC DNA]</scope>
    <source>
        <strain evidence="10">Boxer</strain>
    </source>
</reference>
<dbReference type="GO" id="GO:0005840">
    <property type="term" value="C:ribosome"/>
    <property type="evidence" value="ECO:0007669"/>
    <property type="project" value="UniProtKB-KW"/>
</dbReference>
<reference evidence="11" key="3">
    <citation type="submission" date="2025-05" db="UniProtKB">
        <authorList>
            <consortium name="Ensembl"/>
        </authorList>
    </citation>
    <scope>IDENTIFICATION</scope>
</reference>
<dbReference type="AlphaFoldDB" id="A0A8C0MVN2"/>
<evidence type="ECO:0000256" key="4">
    <source>
        <dbReference type="ARBA" id="ARBA00022980"/>
    </source>
</evidence>
<dbReference type="InterPro" id="IPR000218">
    <property type="entry name" value="Ribosomal_uL14"/>
</dbReference>
<evidence type="ECO:0000313" key="10">
    <source>
        <dbReference type="Ensembl" id="ENSCAFP00000075196.1"/>
    </source>
</evidence>
<dbReference type="OrthoDB" id="274765at2759"/>
<sequence length="515" mass="53665">MNCTVWGARRGHAHGASRLPGPRPVPRRAGGSERPASCQHPQTLPLHGPNRCPGPASGVLSPRNRREGKRDRGRWTWRPWDPKLGGGGGRFPQRQRAGGGAAGTLEGRAGDAHLDWAGGRREALGGRGRGRGRGGGGGPTPRGLPRGGDRRRRTSGPSAGLGGLVFGSGWRGVGGSARHHWVPRARAPLGPARRLKGGDTQLSPGFSLGGGRILKEKRRGWGRVAYLPPGADSAPARSPGLGRGGAGGGGGGVAGRLELRAPAAAAAVSGGGGTGGGRGTRRGRGRGRPAPHASTRKARAHAQTPLARPGRARRRSVAAAPRGEKAALGRGGRGGPFRGGESGTAGWRWGVGTKLRTSPPLSFLPAAGFAMAFFAGLWGPFTHASRAFSQRSFSTTGSFSAIQKMTRVRVVDNSALGNTPYHRPPRCIHVYNKSGVGKVGDRILLAIKGQKKKALIVGHRMPGPQMTPRFDSNNVVLIEDNGNPVGTRIKTPIPTSLRQREGEFSKVLAIAQNFV</sequence>
<dbReference type="Gene3D" id="2.40.150.20">
    <property type="entry name" value="Ribosomal protein L14"/>
    <property type="match status" value="1"/>
</dbReference>
<evidence type="ECO:0000256" key="5">
    <source>
        <dbReference type="ARBA" id="ARBA00023128"/>
    </source>
</evidence>
<feature type="compositionally biased region" description="Basic and acidic residues" evidence="9">
    <location>
        <begin position="108"/>
        <end position="124"/>
    </location>
</feature>
<feature type="compositionally biased region" description="Gly residues" evidence="9">
    <location>
        <begin position="329"/>
        <end position="343"/>
    </location>
</feature>
<feature type="compositionally biased region" description="Gly residues" evidence="9">
    <location>
        <begin position="269"/>
        <end position="278"/>
    </location>
</feature>
<evidence type="ECO:0000313" key="13">
    <source>
        <dbReference type="Proteomes" id="UP000694429"/>
    </source>
</evidence>
<protein>
    <recommendedName>
        <fullName evidence="7">Large ribosomal subunit protein uL14m</fullName>
    </recommendedName>
    <alternativeName>
        <fullName evidence="8">39S ribosomal protein L14, mitochondrial</fullName>
    </alternativeName>
</protein>
<evidence type="ECO:0000313" key="12">
    <source>
        <dbReference type="Proteomes" id="UP000002254"/>
    </source>
</evidence>
<feature type="region of interest" description="Disordered" evidence="9">
    <location>
        <begin position="229"/>
        <end position="250"/>
    </location>
</feature>
<dbReference type="Pfam" id="PF00238">
    <property type="entry name" value="Ribosomal_L14"/>
    <property type="match status" value="1"/>
</dbReference>
<feature type="region of interest" description="Disordered" evidence="9">
    <location>
        <begin position="1"/>
        <end position="163"/>
    </location>
</feature>
<dbReference type="GO" id="GO:0005743">
    <property type="term" value="C:mitochondrial inner membrane"/>
    <property type="evidence" value="ECO:0007669"/>
    <property type="project" value="UniProtKB-ARBA"/>
</dbReference>
<dbReference type="GO" id="GO:1990904">
    <property type="term" value="C:ribonucleoprotein complex"/>
    <property type="evidence" value="ECO:0007669"/>
    <property type="project" value="UniProtKB-KW"/>
</dbReference>